<dbReference type="InterPro" id="IPR012332">
    <property type="entry name" value="Autotransporter_pectin_lyase_C"/>
</dbReference>
<keyword evidence="3" id="KW-1185">Reference proteome</keyword>
<accession>A0A4R0YPP6</accession>
<evidence type="ECO:0000313" key="2">
    <source>
        <dbReference type="EMBL" id="TCI08356.1"/>
    </source>
</evidence>
<dbReference type="RefSeq" id="WP_131151703.1">
    <property type="nucleotide sequence ID" value="NZ_SJTG01000004.1"/>
</dbReference>
<dbReference type="Proteomes" id="UP000291822">
    <property type="component" value="Unassembled WGS sequence"/>
</dbReference>
<keyword evidence="1" id="KW-0732">Signal</keyword>
<name>A0A4R0YPP6_9GAMM</name>
<dbReference type="AlphaFoldDB" id="A0A4R0YPP6"/>
<reference evidence="2 3" key="1">
    <citation type="submission" date="2019-02" db="EMBL/GenBank/DDBJ databases">
        <title>Dyella amyloliquefaciens sp. nov., isolated from forest soil.</title>
        <authorList>
            <person name="Gao Z.-H."/>
            <person name="Qiu L.-H."/>
        </authorList>
    </citation>
    <scope>NUCLEOTIDE SEQUENCE [LARGE SCALE GENOMIC DNA]</scope>
    <source>
        <strain evidence="2 3">KACC 12747</strain>
    </source>
</reference>
<protein>
    <recommendedName>
        <fullName evidence="4">Polymer-forming cytoskeletal protein</fullName>
    </recommendedName>
</protein>
<feature type="chain" id="PRO_5021006148" description="Polymer-forming cytoskeletal protein" evidence="1">
    <location>
        <begin position="21"/>
        <end position="221"/>
    </location>
</feature>
<feature type="signal peptide" evidence="1">
    <location>
        <begin position="1"/>
        <end position="20"/>
    </location>
</feature>
<dbReference type="SUPFAM" id="SSF51161">
    <property type="entry name" value="Trimeric LpxA-like enzymes"/>
    <property type="match status" value="1"/>
</dbReference>
<evidence type="ECO:0008006" key="4">
    <source>
        <dbReference type="Google" id="ProtNLM"/>
    </source>
</evidence>
<dbReference type="EMBL" id="SJTG01000004">
    <property type="protein sequence ID" value="TCI08356.1"/>
    <property type="molecule type" value="Genomic_DNA"/>
</dbReference>
<sequence>MRRTLLILSLALALPLAALAKDNDIDKINGTVRVENGQTAGDVSTVNGAVRIGDNATVEKASTVNGSVELGDKSQAKEISTVNGGASLGAGSRVTGTVETTNGSIRLNRGAEVLGKVSNVNGSINLEGGHVAKGIETVTGDVYVGTDSHVEGGILVDKPSGWFSSRRNRPVHVVIGPHAVVQGTLDFRREVILHVSDSATIGPVKGATAVKFSGSEPPSID</sequence>
<evidence type="ECO:0000256" key="1">
    <source>
        <dbReference type="SAM" id="SignalP"/>
    </source>
</evidence>
<evidence type="ECO:0000313" key="3">
    <source>
        <dbReference type="Proteomes" id="UP000291822"/>
    </source>
</evidence>
<proteinExistence type="predicted"/>
<dbReference type="Gene3D" id="2.160.20.20">
    <property type="match status" value="1"/>
</dbReference>
<gene>
    <name evidence="2" type="ORF">EZM97_27360</name>
</gene>
<organism evidence="2 3">
    <name type="scientific">Dyella soli</name>
    <dbReference type="NCBI Taxonomy" id="522319"/>
    <lineage>
        <taxon>Bacteria</taxon>
        <taxon>Pseudomonadati</taxon>
        <taxon>Pseudomonadota</taxon>
        <taxon>Gammaproteobacteria</taxon>
        <taxon>Lysobacterales</taxon>
        <taxon>Rhodanobacteraceae</taxon>
        <taxon>Dyella</taxon>
    </lineage>
</organism>
<comment type="caution">
    <text evidence="2">The sequence shown here is derived from an EMBL/GenBank/DDBJ whole genome shotgun (WGS) entry which is preliminary data.</text>
</comment>
<dbReference type="InterPro" id="IPR011004">
    <property type="entry name" value="Trimer_LpxA-like_sf"/>
</dbReference>